<feature type="compositionally biased region" description="Polar residues" evidence="12">
    <location>
        <begin position="1262"/>
        <end position="1277"/>
    </location>
</feature>
<feature type="compositionally biased region" description="Polar residues" evidence="12">
    <location>
        <begin position="351"/>
        <end position="361"/>
    </location>
</feature>
<feature type="region of interest" description="Disordered" evidence="12">
    <location>
        <begin position="1121"/>
        <end position="1140"/>
    </location>
</feature>
<dbReference type="Pfam" id="PF00130">
    <property type="entry name" value="C1_1"/>
    <property type="match status" value="1"/>
</dbReference>
<feature type="compositionally biased region" description="Acidic residues" evidence="12">
    <location>
        <begin position="1130"/>
        <end position="1140"/>
    </location>
</feature>
<name>A0ABQ9FK67_TEGGR</name>
<feature type="domain" description="PH" evidence="13">
    <location>
        <begin position="709"/>
        <end position="819"/>
    </location>
</feature>
<dbReference type="InterPro" id="IPR035899">
    <property type="entry name" value="DBL_dom_sf"/>
</dbReference>
<evidence type="ECO:0000259" key="13">
    <source>
        <dbReference type="PROSITE" id="PS50003"/>
    </source>
</evidence>
<proteinExistence type="predicted"/>
<keyword evidence="8" id="KW-0862">Zinc</keyword>
<evidence type="ECO:0000256" key="7">
    <source>
        <dbReference type="ARBA" id="ARBA00022723"/>
    </source>
</evidence>
<evidence type="ECO:0000259" key="15">
    <source>
        <dbReference type="PROSITE" id="PS50081"/>
    </source>
</evidence>
<dbReference type="PROSITE" id="PS50003">
    <property type="entry name" value="PH_DOMAIN"/>
    <property type="match status" value="1"/>
</dbReference>
<feature type="region of interest" description="Disordered" evidence="12">
    <location>
        <begin position="342"/>
        <end position="361"/>
    </location>
</feature>
<feature type="region of interest" description="Disordered" evidence="12">
    <location>
        <begin position="1315"/>
        <end position="1334"/>
    </location>
</feature>
<feature type="compositionally biased region" description="Basic and acidic residues" evidence="12">
    <location>
        <begin position="1182"/>
        <end position="1205"/>
    </location>
</feature>
<dbReference type="InterPro" id="IPR036305">
    <property type="entry name" value="RGS_sf"/>
</dbReference>
<feature type="compositionally biased region" description="Polar residues" evidence="12">
    <location>
        <begin position="1369"/>
        <end position="1387"/>
    </location>
</feature>
<dbReference type="PROSITE" id="PS00741">
    <property type="entry name" value="DH_1"/>
    <property type="match status" value="1"/>
</dbReference>
<dbReference type="InterPro" id="IPR001849">
    <property type="entry name" value="PH_domain"/>
</dbReference>
<dbReference type="PANTHER" id="PTHR45872:SF2">
    <property type="entry name" value="RHO GUANINE NUCLEOTIDE EXCHANGE FACTOR 2, ISOFORM D"/>
    <property type="match status" value="1"/>
</dbReference>
<evidence type="ECO:0000259" key="14">
    <source>
        <dbReference type="PROSITE" id="PS50010"/>
    </source>
</evidence>
<dbReference type="SMART" id="SM00109">
    <property type="entry name" value="C1"/>
    <property type="match status" value="1"/>
</dbReference>
<dbReference type="SUPFAM" id="SSF50729">
    <property type="entry name" value="PH domain-like"/>
    <property type="match status" value="1"/>
</dbReference>
<feature type="domain" description="Phorbol-ester/DAG-type" evidence="15">
    <location>
        <begin position="255"/>
        <end position="307"/>
    </location>
</feature>
<dbReference type="Proteomes" id="UP001217089">
    <property type="component" value="Unassembled WGS sequence"/>
</dbReference>
<dbReference type="PANTHER" id="PTHR45872">
    <property type="entry name" value="RHO GUANINE NUCLEOTIDE EXCHANGE FACTOR 2, ISOFORM D"/>
    <property type="match status" value="1"/>
</dbReference>
<evidence type="ECO:0000256" key="1">
    <source>
        <dbReference type="ARBA" id="ARBA00004370"/>
    </source>
</evidence>
<dbReference type="InterPro" id="IPR011993">
    <property type="entry name" value="PH-like_dom_sf"/>
</dbReference>
<feature type="compositionally biased region" description="Low complexity" evidence="12">
    <location>
        <begin position="421"/>
        <end position="438"/>
    </location>
</feature>
<comment type="subcellular location">
    <subcellularLocation>
        <location evidence="2">Cytoplasm</location>
    </subcellularLocation>
    <subcellularLocation>
        <location evidence="1">Membrane</location>
    </subcellularLocation>
</comment>
<dbReference type="PROSITE" id="PS00479">
    <property type="entry name" value="ZF_DAG_PE_1"/>
    <property type="match status" value="1"/>
</dbReference>
<keyword evidence="5" id="KW-0597">Phosphoprotein</keyword>
<dbReference type="Gene3D" id="1.10.167.10">
    <property type="entry name" value="Regulator of G-protein Signalling 4, domain 2"/>
    <property type="match status" value="1"/>
</dbReference>
<dbReference type="SUPFAM" id="SSF48097">
    <property type="entry name" value="Regulator of G-protein signaling, RGS"/>
    <property type="match status" value="1"/>
</dbReference>
<evidence type="ECO:0000256" key="12">
    <source>
        <dbReference type="SAM" id="MobiDB-lite"/>
    </source>
</evidence>
<dbReference type="CDD" id="cd00160">
    <property type="entry name" value="RhoGEF"/>
    <property type="match status" value="1"/>
</dbReference>
<dbReference type="SMART" id="SM00233">
    <property type="entry name" value="PH"/>
    <property type="match status" value="1"/>
</dbReference>
<keyword evidence="17" id="KW-1185">Reference proteome</keyword>
<dbReference type="PROSITE" id="PS50010">
    <property type="entry name" value="DH_2"/>
    <property type="match status" value="1"/>
</dbReference>
<keyword evidence="3" id="KW-0343">GTPase activation</keyword>
<keyword evidence="10" id="KW-0472">Membrane</keyword>
<feature type="region of interest" description="Disordered" evidence="12">
    <location>
        <begin position="1359"/>
        <end position="1387"/>
    </location>
</feature>
<evidence type="ECO:0000313" key="17">
    <source>
        <dbReference type="Proteomes" id="UP001217089"/>
    </source>
</evidence>
<dbReference type="Gene3D" id="3.30.60.20">
    <property type="match status" value="1"/>
</dbReference>
<feature type="domain" description="DH" evidence="14">
    <location>
        <begin position="486"/>
        <end position="674"/>
    </location>
</feature>
<feature type="region of interest" description="Disordered" evidence="12">
    <location>
        <begin position="419"/>
        <end position="442"/>
    </location>
</feature>
<sequence>MVLVICIYIFYISLFPVICYIQNIIKLMIMVQFSDLRSLEVRPAHMSVFLNYLMSTPNTDPSPTFFLLITNIYYNTGGSAKQLLKWAVEIHSSFIVSGAPLKIDIEEKTEKKIDSVLVQKSDKEESLRSIFIEARNGVFPEIQSQLNEFRHKKDIQGLGNMYGAQELRESMRKQDEIEAVNRILLPHLERLLPKESEENARSDRDLAMGWALCTFLRSVGVNKHTSLERIQSFVMKDKKSIRIGGSQSKKRSNKGHQFTQIHLSKVEFCMHCQQVIWGVGYQGYQCSECENKIHKHCIDDLDELEVCAKKKMKRTSGIFRKSQPGGVVKMVLPEIWNSAIPPIKDSDKESNSPGPQSNTVFNITPVKDEEEADLANLQQAPHSVNRLVDRFNQMLPEGQQQQTESTHNDVDMDENALKALNNSGSSSTSSISNKSVESPSNSMDAVNNIIQSVADDSDFDIETELPPLKDIFPEDVFRKLKPKERKRQEVINELFYTEKSHVRNLKILDVLFYKPMAQDPSIPQDFVKTLFPNIHEMIQLHSSLNAEMKIKKKENPVVSEVGEILLKRFDGEEGEAFRNGCAIYCRNQAHALEALKFRRRDARLAQFLNEAESHYLMRKLQLKDFIPMQMMRLTKYPLLIENLMKYTLAQSEEHARLDRALQCSKHILEFVNQAVKEFENHYKLEQLQRRIDKKSIDDDYKHLDLTKHKLIYEGILMWNINVRKSIDVHVVLLEDMLVLLQKQDDKILLKKQSTTLVAGKGGSFEFIPVLKLNFILHTNSKATDKKTFFVISKDQIYELTAPTAEERSKWCKFIKEAADRVKNKSIGAGMAASQPQTPEFIVSDREQITGARRPSASDSAKTLDQEETGQVLHQEETDLISPEEMDINETASSVAQPVLTPLEKIRRYDIIVQETLEMKKKQVSDILGVPIVVTPSKTQEMLQSGVNSIEDLISTGVQETADCINLINNTESGLAKEDLTMPIPMDKLQEMACSMNQILTNLLAIVNSRDEERERLRAELKAAQDGLNYLREIQRRVTSPPDIKVECPKTYISDGSSCSEDDGNLKQATTDSDGNIVPVEAEPVVQAENVAEDYEGDIEKESDEQDVIVATAMPTDIEDIPTDDLREAEPPEDESVEDVDPPFVSEQELVNSEEVQEAELHHVDDEVEEVTEMFAELITDVSRSEEMSSDLIKRCDSNDDYKDASDNLEDVQENAIQESVQETLKSDIVNVIEENLNVVEESDNVVDKLTDNDKTCGDADNSVDTESVQNRTDTISTSEEKCDENNGDEKKEHSSERTCDVDDEEGKLDLKLTNNVENENDENEKGIDKNSSQIENSADLIEQIHEQDKNENKLDCENENKTFEKNLDSENSITLSGTEEISESGNI</sequence>
<dbReference type="SMART" id="SM00325">
    <property type="entry name" value="RhoGEF"/>
    <property type="match status" value="1"/>
</dbReference>
<protein>
    <submittedName>
        <fullName evidence="16">Uncharacterized protein</fullName>
    </submittedName>
</protein>
<evidence type="ECO:0000256" key="3">
    <source>
        <dbReference type="ARBA" id="ARBA00022468"/>
    </source>
</evidence>
<evidence type="ECO:0000256" key="11">
    <source>
        <dbReference type="SAM" id="Coils"/>
    </source>
</evidence>
<evidence type="ECO:0000256" key="5">
    <source>
        <dbReference type="ARBA" id="ARBA00022553"/>
    </source>
</evidence>
<dbReference type="Gene3D" id="2.30.29.30">
    <property type="entry name" value="Pleckstrin-homology domain (PH domain)/Phosphotyrosine-binding domain (PTB)"/>
    <property type="match status" value="1"/>
</dbReference>
<evidence type="ECO:0000256" key="10">
    <source>
        <dbReference type="ARBA" id="ARBA00023136"/>
    </source>
</evidence>
<evidence type="ECO:0000256" key="8">
    <source>
        <dbReference type="ARBA" id="ARBA00022833"/>
    </source>
</evidence>
<dbReference type="EMBL" id="JARBDR010000328">
    <property type="protein sequence ID" value="KAJ8316065.1"/>
    <property type="molecule type" value="Genomic_DNA"/>
</dbReference>
<dbReference type="Pfam" id="PF09128">
    <property type="entry name" value="RGS-like"/>
    <property type="match status" value="1"/>
</dbReference>
<keyword evidence="7" id="KW-0479">Metal-binding</keyword>
<dbReference type="InterPro" id="IPR041020">
    <property type="entry name" value="PH_16"/>
</dbReference>
<feature type="compositionally biased region" description="Basic and acidic residues" evidence="12">
    <location>
        <begin position="1278"/>
        <end position="1300"/>
    </location>
</feature>
<evidence type="ECO:0000256" key="9">
    <source>
        <dbReference type="ARBA" id="ARBA00023054"/>
    </source>
</evidence>
<dbReference type="InterPro" id="IPR046349">
    <property type="entry name" value="C1-like_sf"/>
</dbReference>
<gene>
    <name evidence="16" type="ORF">KUTeg_006079</name>
</gene>
<evidence type="ECO:0000313" key="16">
    <source>
        <dbReference type="EMBL" id="KAJ8316065.1"/>
    </source>
</evidence>
<dbReference type="InterPro" id="IPR002219">
    <property type="entry name" value="PKC_DAG/PE"/>
</dbReference>
<reference evidence="16 17" key="1">
    <citation type="submission" date="2022-12" db="EMBL/GenBank/DDBJ databases">
        <title>Chromosome-level genome of Tegillarca granosa.</title>
        <authorList>
            <person name="Kim J."/>
        </authorList>
    </citation>
    <scope>NUCLEOTIDE SEQUENCE [LARGE SCALE GENOMIC DNA]</scope>
    <source>
        <strain evidence="16">Teg-2019</strain>
        <tissue evidence="16">Adductor muscle</tissue>
    </source>
</reference>
<dbReference type="InterPro" id="IPR044926">
    <property type="entry name" value="RGS_subdomain_2"/>
</dbReference>
<organism evidence="16 17">
    <name type="scientific">Tegillarca granosa</name>
    <name type="common">Malaysian cockle</name>
    <name type="synonym">Anadara granosa</name>
    <dbReference type="NCBI Taxonomy" id="220873"/>
    <lineage>
        <taxon>Eukaryota</taxon>
        <taxon>Metazoa</taxon>
        <taxon>Spiralia</taxon>
        <taxon>Lophotrochozoa</taxon>
        <taxon>Mollusca</taxon>
        <taxon>Bivalvia</taxon>
        <taxon>Autobranchia</taxon>
        <taxon>Pteriomorphia</taxon>
        <taxon>Arcoida</taxon>
        <taxon>Arcoidea</taxon>
        <taxon>Arcidae</taxon>
        <taxon>Tegillarca</taxon>
    </lineage>
</organism>
<dbReference type="PROSITE" id="PS50081">
    <property type="entry name" value="ZF_DAG_PE_2"/>
    <property type="match status" value="1"/>
</dbReference>
<dbReference type="Pfam" id="PF17838">
    <property type="entry name" value="PH_16"/>
    <property type="match status" value="1"/>
</dbReference>
<evidence type="ECO:0000256" key="6">
    <source>
        <dbReference type="ARBA" id="ARBA00022658"/>
    </source>
</evidence>
<evidence type="ECO:0000256" key="4">
    <source>
        <dbReference type="ARBA" id="ARBA00022490"/>
    </source>
</evidence>
<feature type="region of interest" description="Disordered" evidence="12">
    <location>
        <begin position="1249"/>
        <end position="1306"/>
    </location>
</feature>
<dbReference type="Gene3D" id="1.20.900.10">
    <property type="entry name" value="Dbl homology (DH) domain"/>
    <property type="match status" value="1"/>
</dbReference>
<dbReference type="InterPro" id="IPR001331">
    <property type="entry name" value="GDS_CDC24_CS"/>
</dbReference>
<dbReference type="SUPFAM" id="SSF48065">
    <property type="entry name" value="DBL homology domain (DH-domain)"/>
    <property type="match status" value="1"/>
</dbReference>
<accession>A0ABQ9FK67</accession>
<feature type="region of interest" description="Disordered" evidence="12">
    <location>
        <begin position="1181"/>
        <end position="1205"/>
    </location>
</feature>
<keyword evidence="4" id="KW-0963">Cytoplasm</keyword>
<dbReference type="SUPFAM" id="SSF57889">
    <property type="entry name" value="Cysteine-rich domain"/>
    <property type="match status" value="1"/>
</dbReference>
<feature type="compositionally biased region" description="Basic and acidic residues" evidence="12">
    <location>
        <begin position="1359"/>
        <end position="1368"/>
    </location>
</feature>
<keyword evidence="9 11" id="KW-0175">Coiled coil</keyword>
<dbReference type="InterPro" id="IPR015212">
    <property type="entry name" value="RGS-like_dom"/>
</dbReference>
<dbReference type="InterPro" id="IPR000219">
    <property type="entry name" value="DH_dom"/>
</dbReference>
<dbReference type="Pfam" id="PF00621">
    <property type="entry name" value="RhoGEF"/>
    <property type="match status" value="1"/>
</dbReference>
<comment type="caution">
    <text evidence="16">The sequence shown here is derived from an EMBL/GenBank/DDBJ whole genome shotgun (WGS) entry which is preliminary data.</text>
</comment>
<keyword evidence="6" id="KW-0344">Guanine-nucleotide releasing factor</keyword>
<feature type="coiled-coil region" evidence="11">
    <location>
        <begin position="1006"/>
        <end position="1033"/>
    </location>
</feature>
<evidence type="ECO:0000256" key="2">
    <source>
        <dbReference type="ARBA" id="ARBA00004496"/>
    </source>
</evidence>